<protein>
    <submittedName>
        <fullName evidence="6">Radical SAM protein</fullName>
    </submittedName>
</protein>
<proteinExistence type="predicted"/>
<keyword evidence="1" id="KW-0949">S-adenosyl-L-methionine</keyword>
<gene>
    <name evidence="6" type="ORF">H1016_05390</name>
</gene>
<dbReference type="EMBL" id="DVAB01000049">
    <property type="protein sequence ID" value="HIK00937.1"/>
    <property type="molecule type" value="Genomic_DNA"/>
</dbReference>
<dbReference type="InterPro" id="IPR041881">
    <property type="entry name" value="PqqD_sf"/>
</dbReference>
<keyword evidence="3" id="KW-0408">Iron</keyword>
<dbReference type="Gene3D" id="1.10.10.1150">
    <property type="entry name" value="Coenzyme PQQ synthesis protein D (PqqD)"/>
    <property type="match status" value="1"/>
</dbReference>
<sequence length="463" mass="52379">MYYIRSPEIIYRKEPNGGTVFNRRTTIAREINLTAARIFECCDGDKTVNDIAKVICEEFENVDFPIALRDTKNVLEKMFEHKLIVKSEDKVEPEISYYEKYKGVQVSGIRRPLWADIEFTLKCNLKCVHCSANAGFAKEKELTTAECKKMLDDIQEAGIIGVTFTGGEALMRDDVFELAEYAKKIGLAPVLFSNGFFIDNSNAKKIKELFSIVQISIDGSTPEMHDKFRGVPTSWKRATNAVRMLAELGHIVMVSSVMTSADMPEMRKRVELAISLGAPIIRLGFAQPMGRGAGIVSELTPDQTRSFVAAVLELSKEYQQKIAVDIDEPLEDLFNLERWDKKVAPRKMCGAAIHRIAIDPEGNVKPCILLGGWPEFTGGNVRERTVWDIIENSEIFKLFRSMSVDQFERCGICTFKYACGGSCRAIVYLYNKDRYPEKDRFKALYATPPHCFEFKEIENVIAT</sequence>
<dbReference type="GO" id="GO:0051536">
    <property type="term" value="F:iron-sulfur cluster binding"/>
    <property type="evidence" value="ECO:0007669"/>
    <property type="project" value="UniProtKB-KW"/>
</dbReference>
<dbReference type="Pfam" id="PF13186">
    <property type="entry name" value="SPASM"/>
    <property type="match status" value="1"/>
</dbReference>
<dbReference type="SFLD" id="SFLDG01067">
    <property type="entry name" value="SPASM/twitch_domain_containing"/>
    <property type="match status" value="1"/>
</dbReference>
<dbReference type="Gene3D" id="3.20.20.70">
    <property type="entry name" value="Aldolase class I"/>
    <property type="match status" value="1"/>
</dbReference>
<dbReference type="AlphaFoldDB" id="A0A832XJQ8"/>
<keyword evidence="7" id="KW-1185">Reference proteome</keyword>
<name>A0A832XJQ8_9ARCH</name>
<evidence type="ECO:0000256" key="4">
    <source>
        <dbReference type="ARBA" id="ARBA00023014"/>
    </source>
</evidence>
<dbReference type="GO" id="GO:0046872">
    <property type="term" value="F:metal ion binding"/>
    <property type="evidence" value="ECO:0007669"/>
    <property type="project" value="UniProtKB-KW"/>
</dbReference>
<dbReference type="PROSITE" id="PS51918">
    <property type="entry name" value="RADICAL_SAM"/>
    <property type="match status" value="1"/>
</dbReference>
<keyword evidence="4" id="KW-0411">Iron-sulfur</keyword>
<reference evidence="6 7" key="1">
    <citation type="journal article" name="Nat. Commun.">
        <title>Undinarchaeota illuminate DPANN phylogeny and the impact of gene transfer on archaeal evolution.</title>
        <authorList>
            <person name="Dombrowski N."/>
            <person name="Williams T.A."/>
            <person name="Sun J."/>
            <person name="Woodcroft B.J."/>
            <person name="Lee J.H."/>
            <person name="Minh B.Q."/>
            <person name="Rinke C."/>
            <person name="Spang A."/>
        </authorList>
    </citation>
    <scope>NUCLEOTIDE SEQUENCE [LARGE SCALE GENOMIC DNA]</scope>
    <source>
        <strain evidence="6">MAG_bin1129</strain>
    </source>
</reference>
<dbReference type="Pfam" id="PF04055">
    <property type="entry name" value="Radical_SAM"/>
    <property type="match status" value="1"/>
</dbReference>
<accession>A0A832XJQ8</accession>
<feature type="domain" description="Radical SAM core" evidence="5">
    <location>
        <begin position="109"/>
        <end position="329"/>
    </location>
</feature>
<dbReference type="NCBIfam" id="TIGR04085">
    <property type="entry name" value="rSAM_more_4Fe4S"/>
    <property type="match status" value="1"/>
</dbReference>
<evidence type="ECO:0000313" key="7">
    <source>
        <dbReference type="Proteomes" id="UP000646946"/>
    </source>
</evidence>
<evidence type="ECO:0000256" key="2">
    <source>
        <dbReference type="ARBA" id="ARBA00022723"/>
    </source>
</evidence>
<dbReference type="SUPFAM" id="SSF102114">
    <property type="entry name" value="Radical SAM enzymes"/>
    <property type="match status" value="1"/>
</dbReference>
<dbReference type="CDD" id="cd01335">
    <property type="entry name" value="Radical_SAM"/>
    <property type="match status" value="1"/>
</dbReference>
<organism evidence="6 7">
    <name type="scientific">Candidatus Naiadarchaeum limnaeum</name>
    <dbReference type="NCBI Taxonomy" id="2756139"/>
    <lineage>
        <taxon>Archaea</taxon>
        <taxon>Candidatus Undinarchaeota</taxon>
        <taxon>Candidatus Undinarchaeia</taxon>
        <taxon>Candidatus Naiadarchaeales</taxon>
        <taxon>Candidatus Naiadarchaeaceae</taxon>
        <taxon>Candidatus Naiadarchaeum</taxon>
    </lineage>
</organism>
<dbReference type="InterPro" id="IPR023885">
    <property type="entry name" value="4Fe4S-binding_SPASM_dom"/>
</dbReference>
<evidence type="ECO:0000256" key="1">
    <source>
        <dbReference type="ARBA" id="ARBA00022691"/>
    </source>
</evidence>
<keyword evidence="2" id="KW-0479">Metal-binding</keyword>
<dbReference type="SFLD" id="SFLDG01386">
    <property type="entry name" value="main_SPASM_domain-containing"/>
    <property type="match status" value="1"/>
</dbReference>
<dbReference type="InterPro" id="IPR050377">
    <property type="entry name" value="Radical_SAM_PqqE_MftC-like"/>
</dbReference>
<dbReference type="PANTHER" id="PTHR11228">
    <property type="entry name" value="RADICAL SAM DOMAIN PROTEIN"/>
    <property type="match status" value="1"/>
</dbReference>
<dbReference type="GO" id="GO:0003824">
    <property type="term" value="F:catalytic activity"/>
    <property type="evidence" value="ECO:0007669"/>
    <property type="project" value="InterPro"/>
</dbReference>
<dbReference type="Pfam" id="PF05402">
    <property type="entry name" value="PqqD"/>
    <property type="match status" value="1"/>
</dbReference>
<dbReference type="SFLD" id="SFLDS00029">
    <property type="entry name" value="Radical_SAM"/>
    <property type="match status" value="1"/>
</dbReference>
<comment type="caution">
    <text evidence="6">The sequence shown here is derived from an EMBL/GenBank/DDBJ whole genome shotgun (WGS) entry which is preliminary data.</text>
</comment>
<evidence type="ECO:0000313" key="6">
    <source>
        <dbReference type="EMBL" id="HIK00937.1"/>
    </source>
</evidence>
<dbReference type="InterPro" id="IPR013785">
    <property type="entry name" value="Aldolase_TIM"/>
</dbReference>
<dbReference type="Proteomes" id="UP000646946">
    <property type="component" value="Unassembled WGS sequence"/>
</dbReference>
<dbReference type="InterPro" id="IPR008792">
    <property type="entry name" value="PQQD"/>
</dbReference>
<evidence type="ECO:0000259" key="5">
    <source>
        <dbReference type="PROSITE" id="PS51918"/>
    </source>
</evidence>
<dbReference type="PANTHER" id="PTHR11228:SF7">
    <property type="entry name" value="PQQA PEPTIDE CYCLASE"/>
    <property type="match status" value="1"/>
</dbReference>
<dbReference type="InterPro" id="IPR007197">
    <property type="entry name" value="rSAM"/>
</dbReference>
<evidence type="ECO:0000256" key="3">
    <source>
        <dbReference type="ARBA" id="ARBA00023004"/>
    </source>
</evidence>
<dbReference type="InterPro" id="IPR058240">
    <property type="entry name" value="rSAM_sf"/>
</dbReference>